<proteinExistence type="inferred from homology"/>
<dbReference type="CDD" id="cd00165">
    <property type="entry name" value="S4"/>
    <property type="match status" value="1"/>
</dbReference>
<accession>A0A3P3XFI6</accession>
<dbReference type="Gene3D" id="3.10.290.10">
    <property type="entry name" value="RNA-binding S4 domain"/>
    <property type="match status" value="1"/>
</dbReference>
<feature type="domain" description="RNA-binding S4" evidence="5">
    <location>
        <begin position="9"/>
        <end position="69"/>
    </location>
</feature>
<dbReference type="InterPro" id="IPR042092">
    <property type="entry name" value="PsdUridine_s_RsuA/RluB/E/F_cat"/>
</dbReference>
<dbReference type="Gene3D" id="3.30.70.1560">
    <property type="entry name" value="Alpha-L RNA-binding motif"/>
    <property type="match status" value="1"/>
</dbReference>
<keyword evidence="3" id="KW-0694">RNA-binding</keyword>
<name>A0A3P3XFI6_9SPIR</name>
<dbReference type="CDD" id="cd02870">
    <property type="entry name" value="PseudoU_synth_RsuA_like"/>
    <property type="match status" value="1"/>
</dbReference>
<dbReference type="InterPro" id="IPR000748">
    <property type="entry name" value="PsdUridine_synth_RsuA/RluB/E/F"/>
</dbReference>
<dbReference type="AlphaFoldDB" id="A0A3P3XFI6"/>
<dbReference type="EMBL" id="FWDM01000002">
    <property type="protein sequence ID" value="SLM09890.1"/>
    <property type="molecule type" value="Genomic_DNA"/>
</dbReference>
<gene>
    <name evidence="6" type="ORF">SPIROBIBN47_100120</name>
</gene>
<dbReference type="InterPro" id="IPR002942">
    <property type="entry name" value="S4_RNA-bd"/>
</dbReference>
<comment type="similarity">
    <text evidence="1 4">Belongs to the pseudouridine synthase RsuA family.</text>
</comment>
<dbReference type="Pfam" id="PF01479">
    <property type="entry name" value="S4"/>
    <property type="match status" value="1"/>
</dbReference>
<reference evidence="6" key="1">
    <citation type="submission" date="2017-02" db="EMBL/GenBank/DDBJ databases">
        <authorList>
            <person name="Regsiter A."/>
            <person name="William W."/>
        </authorList>
    </citation>
    <scope>NUCLEOTIDE SEQUENCE</scope>
    <source>
        <strain evidence="6">Bib</strain>
    </source>
</reference>
<dbReference type="InterPro" id="IPR020094">
    <property type="entry name" value="TruA/RsuA/RluB/E/F_N"/>
</dbReference>
<dbReference type="PROSITE" id="PS01149">
    <property type="entry name" value="PSI_RSU"/>
    <property type="match status" value="1"/>
</dbReference>
<dbReference type="InterPro" id="IPR018496">
    <property type="entry name" value="PsdUridine_synth_RsuA/RluB_CS"/>
</dbReference>
<dbReference type="EC" id="5.4.99.-" evidence="4"/>
<dbReference type="FunFam" id="3.10.290.10:FF:000003">
    <property type="entry name" value="Pseudouridine synthase"/>
    <property type="match status" value="1"/>
</dbReference>
<dbReference type="SUPFAM" id="SSF55174">
    <property type="entry name" value="Alpha-L RNA-binding motif"/>
    <property type="match status" value="1"/>
</dbReference>
<sequence length="252" mass="28218">MSDLQAKPIRLHAFLAAAGIASRRACEELIKQGRVEVDGQPASIGQKVYGTEDIRVNGQPIPVLSQKRFRYILLNKPKGYLSSIKDPQGRPCAIDLIAPSIPDRLYNIGRLDQWSSGLLLFTNDGNFAAQLMHPSSEIDKEYFVQTDQPIPPGFAASFMRGIILEGVRYRAHAVRVVAPDKAHIVLIEGKNREIRRVLEHFGLRAKILERIRIGPLSIGELSPGQWRDLTEQEIYALKAYMSSRPSNKGPRK</sequence>
<evidence type="ECO:0000256" key="3">
    <source>
        <dbReference type="PROSITE-ProRule" id="PRU00182"/>
    </source>
</evidence>
<dbReference type="InterPro" id="IPR036986">
    <property type="entry name" value="S4_RNA-bd_sf"/>
</dbReference>
<dbReference type="PANTHER" id="PTHR47683">
    <property type="entry name" value="PSEUDOURIDINE SYNTHASE FAMILY PROTEIN-RELATED"/>
    <property type="match status" value="1"/>
</dbReference>
<evidence type="ECO:0000313" key="6">
    <source>
        <dbReference type="EMBL" id="SLM09890.1"/>
    </source>
</evidence>
<organism evidence="6">
    <name type="scientific">uncultured spirochete</name>
    <dbReference type="NCBI Taxonomy" id="156406"/>
    <lineage>
        <taxon>Bacteria</taxon>
        <taxon>Pseudomonadati</taxon>
        <taxon>Spirochaetota</taxon>
        <taxon>Spirochaetia</taxon>
        <taxon>Spirochaetales</taxon>
        <taxon>environmental samples</taxon>
    </lineage>
</organism>
<dbReference type="NCBIfam" id="TIGR00093">
    <property type="entry name" value="pseudouridine synthase"/>
    <property type="match status" value="1"/>
</dbReference>
<dbReference type="PANTHER" id="PTHR47683:SF2">
    <property type="entry name" value="RNA-BINDING S4 DOMAIN-CONTAINING PROTEIN"/>
    <property type="match status" value="1"/>
</dbReference>
<dbReference type="GO" id="GO:0000455">
    <property type="term" value="P:enzyme-directed rRNA pseudouridine synthesis"/>
    <property type="evidence" value="ECO:0007669"/>
    <property type="project" value="UniProtKB-ARBA"/>
</dbReference>
<keyword evidence="2 4" id="KW-0413">Isomerase</keyword>
<dbReference type="InterPro" id="IPR006145">
    <property type="entry name" value="PsdUridine_synth_RsuA/RluA"/>
</dbReference>
<evidence type="ECO:0000256" key="1">
    <source>
        <dbReference type="ARBA" id="ARBA00008348"/>
    </source>
</evidence>
<dbReference type="Gene3D" id="3.30.70.580">
    <property type="entry name" value="Pseudouridine synthase I, catalytic domain, N-terminal subdomain"/>
    <property type="match status" value="1"/>
</dbReference>
<dbReference type="SUPFAM" id="SSF55120">
    <property type="entry name" value="Pseudouridine synthase"/>
    <property type="match status" value="1"/>
</dbReference>
<dbReference type="InterPro" id="IPR050343">
    <property type="entry name" value="RsuA_PseudoU_synthase"/>
</dbReference>
<evidence type="ECO:0000256" key="4">
    <source>
        <dbReference type="RuleBase" id="RU003887"/>
    </source>
</evidence>
<dbReference type="GO" id="GO:0120159">
    <property type="term" value="F:rRNA pseudouridine synthase activity"/>
    <property type="evidence" value="ECO:0007669"/>
    <property type="project" value="UniProtKB-ARBA"/>
</dbReference>
<protein>
    <recommendedName>
        <fullName evidence="4">Pseudouridine synthase</fullName>
        <ecNumber evidence="4">5.4.99.-</ecNumber>
    </recommendedName>
</protein>
<dbReference type="PROSITE" id="PS50889">
    <property type="entry name" value="S4"/>
    <property type="match status" value="1"/>
</dbReference>
<dbReference type="InterPro" id="IPR020103">
    <property type="entry name" value="PsdUridine_synth_cat_dom_sf"/>
</dbReference>
<dbReference type="GO" id="GO:0003723">
    <property type="term" value="F:RNA binding"/>
    <property type="evidence" value="ECO:0007669"/>
    <property type="project" value="UniProtKB-KW"/>
</dbReference>
<dbReference type="Pfam" id="PF00849">
    <property type="entry name" value="PseudoU_synth_2"/>
    <property type="match status" value="1"/>
</dbReference>
<dbReference type="SMART" id="SM00363">
    <property type="entry name" value="S4"/>
    <property type="match status" value="1"/>
</dbReference>
<evidence type="ECO:0000256" key="2">
    <source>
        <dbReference type="ARBA" id="ARBA00023235"/>
    </source>
</evidence>
<evidence type="ECO:0000259" key="5">
    <source>
        <dbReference type="SMART" id="SM00363"/>
    </source>
</evidence>